<accession>A0AAV3NSD4</accession>
<dbReference type="AlphaFoldDB" id="A0AAV3NSD4"/>
<reference evidence="1 2" key="1">
    <citation type="submission" date="2024-01" db="EMBL/GenBank/DDBJ databases">
        <title>The complete chloroplast genome sequence of Lithospermum erythrorhizon: insights into the phylogenetic relationship among Boraginaceae species and the maternal lineages of purple gromwells.</title>
        <authorList>
            <person name="Okada T."/>
            <person name="Watanabe K."/>
        </authorList>
    </citation>
    <scope>NUCLEOTIDE SEQUENCE [LARGE SCALE GENOMIC DNA]</scope>
</reference>
<keyword evidence="2" id="KW-1185">Reference proteome</keyword>
<sequence length="267" mass="28656">MSQFPVAVPLTEGLNQSVVPVIPGPSNPEDLAAAVRADGTYQDELLIACPLEDVDFDAMLGERPSFFTSVKPKSKKKPRASMVPAGFAPAAPPPLTSIPAPVVNPVLKRVADNIPALFASLLRKRSDMHPKKIITSKVLARDSEEGTVHSQGSASPVGLVAPQATPPAPLVDFTFSATLSDHGMGQYGDQNVGNLPRQVELSQPFPLQREPNVPEEEFRQRKGKAIMVPMYTDPLSNSQFGGHGRGPVERSQISLSTYEAFVLQKDG</sequence>
<protein>
    <submittedName>
        <fullName evidence="1">Uncharacterized protein</fullName>
    </submittedName>
</protein>
<name>A0AAV3NSD4_LITER</name>
<evidence type="ECO:0000313" key="1">
    <source>
        <dbReference type="EMBL" id="GAA0140673.1"/>
    </source>
</evidence>
<comment type="caution">
    <text evidence="1">The sequence shown here is derived from an EMBL/GenBank/DDBJ whole genome shotgun (WGS) entry which is preliminary data.</text>
</comment>
<proteinExistence type="predicted"/>
<gene>
    <name evidence="1" type="ORF">LIER_01979</name>
</gene>
<dbReference type="EMBL" id="BAABME010000204">
    <property type="protein sequence ID" value="GAA0140673.1"/>
    <property type="molecule type" value="Genomic_DNA"/>
</dbReference>
<dbReference type="Proteomes" id="UP001454036">
    <property type="component" value="Unassembled WGS sequence"/>
</dbReference>
<evidence type="ECO:0000313" key="2">
    <source>
        <dbReference type="Proteomes" id="UP001454036"/>
    </source>
</evidence>
<organism evidence="1 2">
    <name type="scientific">Lithospermum erythrorhizon</name>
    <name type="common">Purple gromwell</name>
    <name type="synonym">Lithospermum officinale var. erythrorhizon</name>
    <dbReference type="NCBI Taxonomy" id="34254"/>
    <lineage>
        <taxon>Eukaryota</taxon>
        <taxon>Viridiplantae</taxon>
        <taxon>Streptophyta</taxon>
        <taxon>Embryophyta</taxon>
        <taxon>Tracheophyta</taxon>
        <taxon>Spermatophyta</taxon>
        <taxon>Magnoliopsida</taxon>
        <taxon>eudicotyledons</taxon>
        <taxon>Gunneridae</taxon>
        <taxon>Pentapetalae</taxon>
        <taxon>asterids</taxon>
        <taxon>lamiids</taxon>
        <taxon>Boraginales</taxon>
        <taxon>Boraginaceae</taxon>
        <taxon>Boraginoideae</taxon>
        <taxon>Lithospermeae</taxon>
        <taxon>Lithospermum</taxon>
    </lineage>
</organism>